<reference evidence="1 2" key="1">
    <citation type="journal article" date="2019" name="Genome Biol. Evol.">
        <title>Insights into the evolution of the New World diploid cottons (Gossypium, subgenus Houzingenia) based on genome sequencing.</title>
        <authorList>
            <person name="Grover C.E."/>
            <person name="Arick M.A. 2nd"/>
            <person name="Thrash A."/>
            <person name="Conover J.L."/>
            <person name="Sanders W.S."/>
            <person name="Peterson D.G."/>
            <person name="Frelichowski J.E."/>
            <person name="Scheffler J.A."/>
            <person name="Scheffler B.E."/>
            <person name="Wendel J.F."/>
        </authorList>
    </citation>
    <scope>NUCLEOTIDE SEQUENCE [LARGE SCALE GENOMIC DNA]</scope>
    <source>
        <strain evidence="1">185</strain>
        <tissue evidence="1">Leaf</tissue>
    </source>
</reference>
<dbReference type="AlphaFoldDB" id="A0A7J8YIK9"/>
<protein>
    <submittedName>
        <fullName evidence="1">Uncharacterized protein</fullName>
    </submittedName>
</protein>
<gene>
    <name evidence="1" type="ORF">Goari_001073</name>
</gene>
<dbReference type="Proteomes" id="UP000593577">
    <property type="component" value="Unassembled WGS sequence"/>
</dbReference>
<sequence length="18" mass="2197">MRPLKYGLKKHNKRRVTA</sequence>
<dbReference type="EMBL" id="JABFAA010000013">
    <property type="protein sequence ID" value="MBA0699438.1"/>
    <property type="molecule type" value="Genomic_DNA"/>
</dbReference>
<accession>A0A7J8YIK9</accession>
<evidence type="ECO:0000313" key="2">
    <source>
        <dbReference type="Proteomes" id="UP000593577"/>
    </source>
</evidence>
<evidence type="ECO:0000313" key="1">
    <source>
        <dbReference type="EMBL" id="MBA0699438.1"/>
    </source>
</evidence>
<keyword evidence="2" id="KW-1185">Reference proteome</keyword>
<name>A0A7J8YIK9_GOSAI</name>
<comment type="caution">
    <text evidence="1">The sequence shown here is derived from an EMBL/GenBank/DDBJ whole genome shotgun (WGS) entry which is preliminary data.</text>
</comment>
<proteinExistence type="predicted"/>
<organism evidence="1 2">
    <name type="scientific">Gossypium aridum</name>
    <name type="common">American cotton</name>
    <name type="synonym">Erioxylum aridum</name>
    <dbReference type="NCBI Taxonomy" id="34290"/>
    <lineage>
        <taxon>Eukaryota</taxon>
        <taxon>Viridiplantae</taxon>
        <taxon>Streptophyta</taxon>
        <taxon>Embryophyta</taxon>
        <taxon>Tracheophyta</taxon>
        <taxon>Spermatophyta</taxon>
        <taxon>Magnoliopsida</taxon>
        <taxon>eudicotyledons</taxon>
        <taxon>Gunneridae</taxon>
        <taxon>Pentapetalae</taxon>
        <taxon>rosids</taxon>
        <taxon>malvids</taxon>
        <taxon>Malvales</taxon>
        <taxon>Malvaceae</taxon>
        <taxon>Malvoideae</taxon>
        <taxon>Gossypium</taxon>
    </lineage>
</organism>